<keyword evidence="1" id="KW-1133">Transmembrane helix</keyword>
<proteinExistence type="predicted"/>
<organism evidence="2 3">
    <name type="scientific">Xylocopilactobacillus apis</name>
    <dbReference type="NCBI Taxonomy" id="2932183"/>
    <lineage>
        <taxon>Bacteria</taxon>
        <taxon>Bacillati</taxon>
        <taxon>Bacillota</taxon>
        <taxon>Bacilli</taxon>
        <taxon>Lactobacillales</taxon>
        <taxon>Lactobacillaceae</taxon>
        <taxon>Xylocopilactobacillus</taxon>
    </lineage>
</organism>
<dbReference type="Proteomes" id="UP001321804">
    <property type="component" value="Chromosome"/>
</dbReference>
<evidence type="ECO:0000313" key="3">
    <source>
        <dbReference type="Proteomes" id="UP001321804"/>
    </source>
</evidence>
<keyword evidence="1" id="KW-0812">Transmembrane</keyword>
<feature type="transmembrane region" description="Helical" evidence="1">
    <location>
        <begin position="5"/>
        <end position="26"/>
    </location>
</feature>
<dbReference type="RefSeq" id="WP_317697431.1">
    <property type="nucleotide sequence ID" value="NZ_AP026801.1"/>
</dbReference>
<name>A0AAU9DGG3_9LACO</name>
<dbReference type="KEGG" id="xak:KIMC2_03740"/>
<keyword evidence="3" id="KW-1185">Reference proteome</keyword>
<protein>
    <submittedName>
        <fullName evidence="2">Uncharacterized protein</fullName>
    </submittedName>
</protein>
<evidence type="ECO:0000313" key="2">
    <source>
        <dbReference type="EMBL" id="BDR55812.1"/>
    </source>
</evidence>
<reference evidence="2 3" key="1">
    <citation type="journal article" date="2023" name="Microbiol. Spectr.">
        <title>Symbiosis of Carpenter Bees with Uncharacterized Lactic Acid Bacteria Showing NAD Auxotrophy.</title>
        <authorList>
            <person name="Kawasaki S."/>
            <person name="Ozawa K."/>
            <person name="Mori T."/>
            <person name="Yamamoto A."/>
            <person name="Ito M."/>
            <person name="Ohkuma M."/>
            <person name="Sakamoto M."/>
            <person name="Matsutani M."/>
        </authorList>
    </citation>
    <scope>NUCLEOTIDE SEQUENCE [LARGE SCALE GENOMIC DNA]</scope>
    <source>
        <strain evidence="2 3">KimC2</strain>
    </source>
</reference>
<keyword evidence="1" id="KW-0472">Membrane</keyword>
<gene>
    <name evidence="2" type="ORF">KIMC2_03740</name>
</gene>
<evidence type="ECO:0000256" key="1">
    <source>
        <dbReference type="SAM" id="Phobius"/>
    </source>
</evidence>
<dbReference type="EMBL" id="AP026801">
    <property type="protein sequence ID" value="BDR55812.1"/>
    <property type="molecule type" value="Genomic_DNA"/>
</dbReference>
<accession>A0AAU9DGG3</accession>
<feature type="transmembrane region" description="Helical" evidence="1">
    <location>
        <begin position="32"/>
        <end position="55"/>
    </location>
</feature>
<dbReference type="AlphaFoldDB" id="A0AAU9DGG3"/>
<sequence length="92" mass="11010">MLSLFISIFVIILILGVCFSILGLIFGLLFKFLGIIISVAFVAWIIDLISGGRLFKSTRNRYRNRHYHHRDWYVVDKKNRRRNHDHDEWSNF</sequence>